<keyword evidence="1" id="KW-0472">Membrane</keyword>
<name>A0ABY2WHJ5_9FLAO</name>
<keyword evidence="4" id="KW-1185">Reference proteome</keyword>
<proteinExistence type="predicted"/>
<dbReference type="Proteomes" id="UP000751614">
    <property type="component" value="Unassembled WGS sequence"/>
</dbReference>
<gene>
    <name evidence="3" type="ORF">FGG15_17750</name>
</gene>
<organism evidence="3 4">
    <name type="scientific">Flagellimonas algicola</name>
    <dbReference type="NCBI Taxonomy" id="2583815"/>
    <lineage>
        <taxon>Bacteria</taxon>
        <taxon>Pseudomonadati</taxon>
        <taxon>Bacteroidota</taxon>
        <taxon>Flavobacteriia</taxon>
        <taxon>Flavobacteriales</taxon>
        <taxon>Flavobacteriaceae</taxon>
        <taxon>Flagellimonas</taxon>
    </lineage>
</organism>
<evidence type="ECO:0000256" key="1">
    <source>
        <dbReference type="SAM" id="Phobius"/>
    </source>
</evidence>
<protein>
    <submittedName>
        <fullName evidence="3">DoxX family membrane protein</fullName>
    </submittedName>
</protein>
<evidence type="ECO:0000256" key="2">
    <source>
        <dbReference type="SAM" id="SignalP"/>
    </source>
</evidence>
<reference evidence="3 4" key="1">
    <citation type="submission" date="2019-05" db="EMBL/GenBank/DDBJ databases">
        <title>Flagellimonas sp. AsT0115, sp. nov., isolated from a marine red algae, Asparagopsis taxiformis.</title>
        <authorList>
            <person name="Kim J."/>
            <person name="Jeong S.E."/>
            <person name="Jeon C.O."/>
        </authorList>
    </citation>
    <scope>NUCLEOTIDE SEQUENCE [LARGE SCALE GENOMIC DNA]</scope>
    <source>
        <strain evidence="3 4">AsT0115</strain>
    </source>
</reference>
<dbReference type="RefSeq" id="WP_138838822.1">
    <property type="nucleotide sequence ID" value="NZ_VCNI01000003.1"/>
</dbReference>
<keyword evidence="2" id="KW-0732">Signal</keyword>
<feature type="transmembrane region" description="Helical" evidence="1">
    <location>
        <begin position="56"/>
        <end position="78"/>
    </location>
</feature>
<keyword evidence="1" id="KW-1133">Transmembrane helix</keyword>
<comment type="caution">
    <text evidence="3">The sequence shown here is derived from an EMBL/GenBank/DDBJ whole genome shotgun (WGS) entry which is preliminary data.</text>
</comment>
<keyword evidence="1" id="KW-0812">Transmembrane</keyword>
<evidence type="ECO:0000313" key="3">
    <source>
        <dbReference type="EMBL" id="TMU51062.1"/>
    </source>
</evidence>
<feature type="transmembrane region" description="Helical" evidence="1">
    <location>
        <begin position="90"/>
        <end position="106"/>
    </location>
</feature>
<dbReference type="EMBL" id="VCNI01000003">
    <property type="protein sequence ID" value="TMU51062.1"/>
    <property type="molecule type" value="Genomic_DNA"/>
</dbReference>
<feature type="signal peptide" evidence="2">
    <location>
        <begin position="1"/>
        <end position="23"/>
    </location>
</feature>
<sequence>MHSKFVKLFLRLSLSTAFLSAVADRLGFWPEGLYSWGIWDVFVQSTQAMNPWFPEAMIPAVAFLATALEVIFAIFLLLGLKTELTAKLSGYLLLGFALAITFSSSIKGSFDYSVFTASAAAFALALMKDKYLELDTILFQSHNKQ</sequence>
<feature type="chain" id="PRO_5047153848" evidence="2">
    <location>
        <begin position="24"/>
        <end position="145"/>
    </location>
</feature>
<accession>A0ABY2WHJ5</accession>
<evidence type="ECO:0000313" key="4">
    <source>
        <dbReference type="Proteomes" id="UP000751614"/>
    </source>
</evidence>